<proteinExistence type="predicted"/>
<evidence type="ECO:0000256" key="1">
    <source>
        <dbReference type="SAM" id="MobiDB-lite"/>
    </source>
</evidence>
<organism evidence="2 3">
    <name type="scientific">Parelaphostrongylus tenuis</name>
    <name type="common">Meningeal worm</name>
    <dbReference type="NCBI Taxonomy" id="148309"/>
    <lineage>
        <taxon>Eukaryota</taxon>
        <taxon>Metazoa</taxon>
        <taxon>Ecdysozoa</taxon>
        <taxon>Nematoda</taxon>
        <taxon>Chromadorea</taxon>
        <taxon>Rhabditida</taxon>
        <taxon>Rhabditina</taxon>
        <taxon>Rhabditomorpha</taxon>
        <taxon>Strongyloidea</taxon>
        <taxon>Metastrongylidae</taxon>
        <taxon>Parelaphostrongylus</taxon>
    </lineage>
</organism>
<name>A0AAD5MKH1_PARTN</name>
<dbReference type="AlphaFoldDB" id="A0AAD5MKH1"/>
<keyword evidence="3" id="KW-1185">Reference proteome</keyword>
<comment type="caution">
    <text evidence="2">The sequence shown here is derived from an EMBL/GenBank/DDBJ whole genome shotgun (WGS) entry which is preliminary data.</text>
</comment>
<feature type="region of interest" description="Disordered" evidence="1">
    <location>
        <begin position="11"/>
        <end position="34"/>
    </location>
</feature>
<reference evidence="2" key="1">
    <citation type="submission" date="2021-06" db="EMBL/GenBank/DDBJ databases">
        <title>Parelaphostrongylus tenuis whole genome reference sequence.</title>
        <authorList>
            <person name="Garwood T.J."/>
            <person name="Larsen P.A."/>
            <person name="Fountain-Jones N.M."/>
            <person name="Garbe J.R."/>
            <person name="Macchietto M.G."/>
            <person name="Kania S.A."/>
            <person name="Gerhold R.W."/>
            <person name="Richards J.E."/>
            <person name="Wolf T.M."/>
        </authorList>
    </citation>
    <scope>NUCLEOTIDE SEQUENCE</scope>
    <source>
        <strain evidence="2">MNPRO001-30</strain>
        <tissue evidence="2">Meninges</tissue>
    </source>
</reference>
<dbReference type="Proteomes" id="UP001196413">
    <property type="component" value="Unassembled WGS sequence"/>
</dbReference>
<protein>
    <submittedName>
        <fullName evidence="2">Uncharacterized protein</fullName>
    </submittedName>
</protein>
<sequence length="80" mass="8874">MSTLQAIRELEGMQEEIEIPPRAQTPTELSGRQRDAITERATISSKPAYGAVENLQACVIVRGESFGLVIRQITKHTTYS</sequence>
<evidence type="ECO:0000313" key="3">
    <source>
        <dbReference type="Proteomes" id="UP001196413"/>
    </source>
</evidence>
<dbReference type="EMBL" id="JAHQIW010000643">
    <property type="protein sequence ID" value="KAJ1349309.1"/>
    <property type="molecule type" value="Genomic_DNA"/>
</dbReference>
<gene>
    <name evidence="2" type="ORF">KIN20_004804</name>
</gene>
<evidence type="ECO:0000313" key="2">
    <source>
        <dbReference type="EMBL" id="KAJ1349309.1"/>
    </source>
</evidence>
<accession>A0AAD5MKH1</accession>